<protein>
    <recommendedName>
        <fullName evidence="2">Diphthine--ammonia ligase</fullName>
        <ecNumber evidence="1">6.3.1.14</ecNumber>
    </recommendedName>
    <alternativeName>
        <fullName evidence="3">Diphthamide synthase</fullName>
    </alternativeName>
    <alternativeName>
        <fullName evidence="4">Diphthamide synthetase</fullName>
    </alternativeName>
</protein>
<proteinExistence type="predicted"/>
<dbReference type="GO" id="GO:0017178">
    <property type="term" value="F:diphthine-ammonia ligase activity"/>
    <property type="evidence" value="ECO:0007669"/>
    <property type="project" value="UniProtKB-EC"/>
</dbReference>
<dbReference type="Pfam" id="PF01902">
    <property type="entry name" value="Diphthami_syn_2"/>
    <property type="match status" value="1"/>
</dbReference>
<dbReference type="PANTHER" id="PTHR12196:SF2">
    <property type="entry name" value="DIPHTHINE--AMMONIA LIGASE"/>
    <property type="match status" value="1"/>
</dbReference>
<dbReference type="FunFam" id="3.40.50.620:FF:000145">
    <property type="entry name" value="ATP-binding domain containing protein"/>
    <property type="match status" value="1"/>
</dbReference>
<dbReference type="AlphaFoldDB" id="A0A1X0QKH9"/>
<dbReference type="VEuPathDB" id="MicrosporidiaDB:HERIO_1128"/>
<dbReference type="CDD" id="cd01994">
    <property type="entry name" value="AANH_PF0828-like"/>
    <property type="match status" value="1"/>
</dbReference>
<name>A0A1X0QKH9_9MICR</name>
<comment type="caution">
    <text evidence="7">The sequence shown here is derived from an EMBL/GenBank/DDBJ whole genome shotgun (WGS) entry which is preliminary data.</text>
</comment>
<dbReference type="PANTHER" id="PTHR12196">
    <property type="entry name" value="DOMAIN OF UNKNOWN FUNCTION 71 DUF71 -CONTAINING PROTEIN"/>
    <property type="match status" value="1"/>
</dbReference>
<evidence type="ECO:0000256" key="1">
    <source>
        <dbReference type="ARBA" id="ARBA00012089"/>
    </source>
</evidence>
<comment type="catalytic activity">
    <reaction evidence="5">
        <text>diphthine-[translation elongation factor 2] + NH4(+) + ATP = diphthamide-[translation elongation factor 2] + AMP + diphosphate + H(+)</text>
        <dbReference type="Rhea" id="RHEA:19753"/>
        <dbReference type="Rhea" id="RHEA-COMP:10172"/>
        <dbReference type="Rhea" id="RHEA-COMP:10174"/>
        <dbReference type="ChEBI" id="CHEBI:15378"/>
        <dbReference type="ChEBI" id="CHEBI:16692"/>
        <dbReference type="ChEBI" id="CHEBI:28938"/>
        <dbReference type="ChEBI" id="CHEBI:30616"/>
        <dbReference type="ChEBI" id="CHEBI:33019"/>
        <dbReference type="ChEBI" id="CHEBI:82696"/>
        <dbReference type="ChEBI" id="CHEBI:456215"/>
        <dbReference type="EC" id="6.3.1.14"/>
    </reaction>
</comment>
<evidence type="ECO:0000313" key="7">
    <source>
        <dbReference type="EMBL" id="ORE00277.1"/>
    </source>
</evidence>
<evidence type="ECO:0000256" key="4">
    <source>
        <dbReference type="ARBA" id="ARBA00031552"/>
    </source>
</evidence>
<organism evidence="7 8">
    <name type="scientific">Hepatospora eriocheir</name>
    <dbReference type="NCBI Taxonomy" id="1081669"/>
    <lineage>
        <taxon>Eukaryota</taxon>
        <taxon>Fungi</taxon>
        <taxon>Fungi incertae sedis</taxon>
        <taxon>Microsporidia</taxon>
        <taxon>Hepatosporidae</taxon>
        <taxon>Hepatospora</taxon>
    </lineage>
</organism>
<accession>A0A1X0QKH9</accession>
<dbReference type="InterPro" id="IPR014729">
    <property type="entry name" value="Rossmann-like_a/b/a_fold"/>
</dbReference>
<dbReference type="EC" id="6.3.1.14" evidence="1"/>
<evidence type="ECO:0000256" key="2">
    <source>
        <dbReference type="ARBA" id="ARBA00018426"/>
    </source>
</evidence>
<feature type="domain" description="Diphthamide synthase" evidence="6">
    <location>
        <begin position="1"/>
        <end position="225"/>
    </location>
</feature>
<sequence length="253" mass="28469">MKFAALVSGGKDSVYAIKKLIEEGNDLVALIHMYKEGNDFTDSFMYQTVGSEIASLFGEVMGVPLFKYKTSCKAINKELTYNVTNSDEVEDLFNAVSKTLDIVKFEGISSGVIASTYQKLRVESICKRLNIKSLAPLWGVNQKELIEGMISSGLDARIVKIASPIFNKSNIGNNLIEIYEHVKNNSQLSYDKNFNFCGEGGEFESIVFDCKDLFIKRIAYEDLVIENHPEDDNKLESNRVYYGVFKNPFVINK</sequence>
<reference evidence="7 8" key="1">
    <citation type="journal article" date="2017" name="Environ. Microbiol.">
        <title>Decay of the glycolytic pathway and adaptation to intranuclear parasitism within Enterocytozoonidae microsporidia.</title>
        <authorList>
            <person name="Wiredu Boakye D."/>
            <person name="Jaroenlak P."/>
            <person name="Prachumwat A."/>
            <person name="Williams T.A."/>
            <person name="Bateman K.S."/>
            <person name="Itsathitphaisarn O."/>
            <person name="Sritunyalucksana K."/>
            <person name="Paszkiewicz K.H."/>
            <person name="Moore K.A."/>
            <person name="Stentiford G.D."/>
            <person name="Williams B.A."/>
        </authorList>
    </citation>
    <scope>NUCLEOTIDE SEQUENCE [LARGE SCALE GENOMIC DNA]</scope>
    <source>
        <strain evidence="8">canceri</strain>
    </source>
</reference>
<dbReference type="EMBL" id="LTAI01000042">
    <property type="protein sequence ID" value="ORE00277.1"/>
    <property type="molecule type" value="Genomic_DNA"/>
</dbReference>
<dbReference type="VEuPathDB" id="MicrosporidiaDB:A0H76_1761"/>
<dbReference type="InterPro" id="IPR002761">
    <property type="entry name" value="Diphthami_syn_dom"/>
</dbReference>
<dbReference type="NCBIfam" id="TIGR00290">
    <property type="entry name" value="MJ0570_dom"/>
    <property type="match status" value="1"/>
</dbReference>
<dbReference type="Proteomes" id="UP000192501">
    <property type="component" value="Unassembled WGS sequence"/>
</dbReference>
<evidence type="ECO:0000256" key="5">
    <source>
        <dbReference type="ARBA" id="ARBA00048108"/>
    </source>
</evidence>
<evidence type="ECO:0000259" key="6">
    <source>
        <dbReference type="Pfam" id="PF01902"/>
    </source>
</evidence>
<dbReference type="Gene3D" id="3.40.50.620">
    <property type="entry name" value="HUPs"/>
    <property type="match status" value="1"/>
</dbReference>
<gene>
    <name evidence="7" type="primary">DPH6</name>
    <name evidence="7" type="ORF">A0H76_1761</name>
</gene>
<evidence type="ECO:0000313" key="8">
    <source>
        <dbReference type="Proteomes" id="UP000192501"/>
    </source>
</evidence>
<dbReference type="Gene3D" id="3.90.1490.10">
    <property type="entry name" value="putative n-type atp pyrophosphatase, domain 2"/>
    <property type="match status" value="1"/>
</dbReference>
<dbReference type="SUPFAM" id="SSF52402">
    <property type="entry name" value="Adenine nucleotide alpha hydrolases-like"/>
    <property type="match status" value="1"/>
</dbReference>
<dbReference type="GO" id="GO:0017183">
    <property type="term" value="P:protein histidyl modification to diphthamide"/>
    <property type="evidence" value="ECO:0007669"/>
    <property type="project" value="TreeGrafter"/>
</dbReference>
<dbReference type="InterPro" id="IPR030662">
    <property type="entry name" value="DPH6/MJ0570"/>
</dbReference>
<evidence type="ECO:0000256" key="3">
    <source>
        <dbReference type="ARBA" id="ARBA00029814"/>
    </source>
</evidence>